<accession>A0A9N9MKX1</accession>
<protein>
    <submittedName>
        <fullName evidence="2">Uncharacterized protein</fullName>
    </submittedName>
</protein>
<organism evidence="2 3">
    <name type="scientific">Ceutorhynchus assimilis</name>
    <name type="common">cabbage seed weevil</name>
    <dbReference type="NCBI Taxonomy" id="467358"/>
    <lineage>
        <taxon>Eukaryota</taxon>
        <taxon>Metazoa</taxon>
        <taxon>Ecdysozoa</taxon>
        <taxon>Arthropoda</taxon>
        <taxon>Hexapoda</taxon>
        <taxon>Insecta</taxon>
        <taxon>Pterygota</taxon>
        <taxon>Neoptera</taxon>
        <taxon>Endopterygota</taxon>
        <taxon>Coleoptera</taxon>
        <taxon>Polyphaga</taxon>
        <taxon>Cucujiformia</taxon>
        <taxon>Curculionidae</taxon>
        <taxon>Ceutorhynchinae</taxon>
        <taxon>Ceutorhynchus</taxon>
    </lineage>
</organism>
<proteinExistence type="predicted"/>
<evidence type="ECO:0000313" key="2">
    <source>
        <dbReference type="EMBL" id="CAG9766837.1"/>
    </source>
</evidence>
<dbReference type="EMBL" id="OU892279">
    <property type="protein sequence ID" value="CAG9766837.1"/>
    <property type="molecule type" value="Genomic_DNA"/>
</dbReference>
<feature type="region of interest" description="Disordered" evidence="1">
    <location>
        <begin position="233"/>
        <end position="269"/>
    </location>
</feature>
<sequence length="284" mass="32768">MDNVNSQQSNENKIFKVEEELLVIPYSEIANVNNIYTASNMEDVYAKLPNYINVESTDSPEKQESHVVEEKLHYVEPENYFQSVEKSPLVLPLRSIFGDIFATDSPPQGIVVILRMAKRLFKKTNWTLCHWIHPTASTLQIKQILDDIWETSSHGYKEFFIWQVLPLPDIYNMFNPRIEIAPPRRRKNRRLDLVKILPPPKPIAGVSGVQDFNKKCGEAQSTIVSSILIESKTGIENNENEPPQKKPKLNPEKIEQESKSSLSSQDRELLESVDEFKKIFEHSY</sequence>
<keyword evidence="3" id="KW-1185">Reference proteome</keyword>
<feature type="compositionally biased region" description="Basic and acidic residues" evidence="1">
    <location>
        <begin position="249"/>
        <end position="258"/>
    </location>
</feature>
<dbReference type="Proteomes" id="UP001152799">
    <property type="component" value="Chromosome 3"/>
</dbReference>
<evidence type="ECO:0000313" key="3">
    <source>
        <dbReference type="Proteomes" id="UP001152799"/>
    </source>
</evidence>
<evidence type="ECO:0000256" key="1">
    <source>
        <dbReference type="SAM" id="MobiDB-lite"/>
    </source>
</evidence>
<name>A0A9N9MKX1_9CUCU</name>
<dbReference type="AlphaFoldDB" id="A0A9N9MKX1"/>
<dbReference type="OrthoDB" id="6575115at2759"/>
<gene>
    <name evidence="2" type="ORF">CEUTPL_LOCUS7409</name>
</gene>
<reference evidence="2" key="1">
    <citation type="submission" date="2022-01" db="EMBL/GenBank/DDBJ databases">
        <authorList>
            <person name="King R."/>
        </authorList>
    </citation>
    <scope>NUCLEOTIDE SEQUENCE</scope>
</reference>